<keyword evidence="10" id="KW-1185">Reference proteome</keyword>
<dbReference type="SUPFAM" id="SSF57701">
    <property type="entry name" value="Zn2/Cys6 DNA-binding domain"/>
    <property type="match status" value="1"/>
</dbReference>
<dbReference type="GO" id="GO:0008270">
    <property type="term" value="F:zinc ion binding"/>
    <property type="evidence" value="ECO:0007669"/>
    <property type="project" value="InterPro"/>
</dbReference>
<dbReference type="PANTHER" id="PTHR47338:SF5">
    <property type="entry name" value="ZN(II)2CYS6 TRANSCRIPTION FACTOR (EUROFUNG)"/>
    <property type="match status" value="1"/>
</dbReference>
<dbReference type="GO" id="GO:0000981">
    <property type="term" value="F:DNA-binding transcription factor activity, RNA polymerase II-specific"/>
    <property type="evidence" value="ECO:0007669"/>
    <property type="project" value="InterPro"/>
</dbReference>
<dbReference type="PROSITE" id="PS50048">
    <property type="entry name" value="ZN2_CY6_FUNGAL_2"/>
    <property type="match status" value="1"/>
</dbReference>
<reference evidence="9" key="1">
    <citation type="submission" date="2022-10" db="EMBL/GenBank/DDBJ databases">
        <title>Culturing micro-colonial fungi from biological soil crusts in the Mojave desert and describing Neophaeococcomyces mojavensis, and introducing the new genera and species Taxawa tesnikishii.</title>
        <authorList>
            <person name="Kurbessoian T."/>
            <person name="Stajich J.E."/>
        </authorList>
    </citation>
    <scope>NUCLEOTIDE SEQUENCE</scope>
    <source>
        <strain evidence="9">TK_35</strain>
    </source>
</reference>
<evidence type="ECO:0000313" key="9">
    <source>
        <dbReference type="EMBL" id="KAJ9642785.1"/>
    </source>
</evidence>
<feature type="compositionally biased region" description="Polar residues" evidence="7">
    <location>
        <begin position="600"/>
        <end position="620"/>
    </location>
</feature>
<feature type="region of interest" description="Disordered" evidence="7">
    <location>
        <begin position="600"/>
        <end position="634"/>
    </location>
</feature>
<dbReference type="GO" id="GO:0003677">
    <property type="term" value="F:DNA binding"/>
    <property type="evidence" value="ECO:0007669"/>
    <property type="project" value="UniProtKB-KW"/>
</dbReference>
<evidence type="ECO:0000259" key="8">
    <source>
        <dbReference type="PROSITE" id="PS50048"/>
    </source>
</evidence>
<feature type="compositionally biased region" description="Low complexity" evidence="7">
    <location>
        <begin position="60"/>
        <end position="69"/>
    </location>
</feature>
<comment type="caution">
    <text evidence="9">The sequence shown here is derived from an EMBL/GenBank/DDBJ whole genome shotgun (WGS) entry which is preliminary data.</text>
</comment>
<dbReference type="GO" id="GO:0005634">
    <property type="term" value="C:nucleus"/>
    <property type="evidence" value="ECO:0007669"/>
    <property type="project" value="UniProtKB-SubCell"/>
</dbReference>
<evidence type="ECO:0000256" key="4">
    <source>
        <dbReference type="ARBA" id="ARBA00023125"/>
    </source>
</evidence>
<evidence type="ECO:0000256" key="5">
    <source>
        <dbReference type="ARBA" id="ARBA00023163"/>
    </source>
</evidence>
<dbReference type="CDD" id="cd12148">
    <property type="entry name" value="fungal_TF_MHR"/>
    <property type="match status" value="1"/>
</dbReference>
<feature type="domain" description="Zn(2)-C6 fungal-type" evidence="8">
    <location>
        <begin position="20"/>
        <end position="49"/>
    </location>
</feature>
<dbReference type="InterPro" id="IPR001138">
    <property type="entry name" value="Zn2Cys6_DnaBD"/>
</dbReference>
<protein>
    <recommendedName>
        <fullName evidence="8">Zn(2)-C6 fungal-type domain-containing protein</fullName>
    </recommendedName>
</protein>
<keyword evidence="3" id="KW-0805">Transcription regulation</keyword>
<proteinExistence type="predicted"/>
<evidence type="ECO:0000313" key="10">
    <source>
        <dbReference type="Proteomes" id="UP001172681"/>
    </source>
</evidence>
<dbReference type="Gene3D" id="4.10.240.10">
    <property type="entry name" value="Zn(2)-C6 fungal-type DNA-binding domain"/>
    <property type="match status" value="1"/>
</dbReference>
<dbReference type="InterPro" id="IPR050815">
    <property type="entry name" value="TF_fung"/>
</dbReference>
<feature type="region of interest" description="Disordered" evidence="7">
    <location>
        <begin position="54"/>
        <end position="105"/>
    </location>
</feature>
<feature type="region of interest" description="Disordered" evidence="7">
    <location>
        <begin position="550"/>
        <end position="573"/>
    </location>
</feature>
<keyword evidence="2" id="KW-0479">Metal-binding</keyword>
<keyword evidence="6" id="KW-0539">Nucleus</keyword>
<comment type="subcellular location">
    <subcellularLocation>
        <location evidence="1">Nucleus</location>
    </subcellularLocation>
</comment>
<evidence type="ECO:0000256" key="3">
    <source>
        <dbReference type="ARBA" id="ARBA00023015"/>
    </source>
</evidence>
<keyword evidence="4" id="KW-0238">DNA-binding</keyword>
<evidence type="ECO:0000256" key="7">
    <source>
        <dbReference type="SAM" id="MobiDB-lite"/>
    </source>
</evidence>
<dbReference type="InterPro" id="IPR036864">
    <property type="entry name" value="Zn2-C6_fun-type_DNA-bd_sf"/>
</dbReference>
<gene>
    <name evidence="9" type="ORF">H2204_002433</name>
</gene>
<dbReference type="CDD" id="cd00067">
    <property type="entry name" value="GAL4"/>
    <property type="match status" value="1"/>
</dbReference>
<accession>A0AA38YD08</accession>
<keyword evidence="5" id="KW-0804">Transcription</keyword>
<organism evidence="9 10">
    <name type="scientific">Knufia peltigerae</name>
    <dbReference type="NCBI Taxonomy" id="1002370"/>
    <lineage>
        <taxon>Eukaryota</taxon>
        <taxon>Fungi</taxon>
        <taxon>Dikarya</taxon>
        <taxon>Ascomycota</taxon>
        <taxon>Pezizomycotina</taxon>
        <taxon>Eurotiomycetes</taxon>
        <taxon>Chaetothyriomycetidae</taxon>
        <taxon>Chaetothyriales</taxon>
        <taxon>Trichomeriaceae</taxon>
        <taxon>Knufia</taxon>
    </lineage>
</organism>
<evidence type="ECO:0000256" key="2">
    <source>
        <dbReference type="ARBA" id="ARBA00022723"/>
    </source>
</evidence>
<dbReference type="PANTHER" id="PTHR47338">
    <property type="entry name" value="ZN(II)2CYS6 TRANSCRIPTION FACTOR (EUROFUNG)-RELATED"/>
    <property type="match status" value="1"/>
</dbReference>
<dbReference type="EMBL" id="JAPDRN010000009">
    <property type="protein sequence ID" value="KAJ9642785.1"/>
    <property type="molecule type" value="Genomic_DNA"/>
</dbReference>
<dbReference type="SMART" id="SM00066">
    <property type="entry name" value="GAL4"/>
    <property type="match status" value="1"/>
</dbReference>
<dbReference type="PROSITE" id="PS00463">
    <property type="entry name" value="ZN2_CY6_FUNGAL_1"/>
    <property type="match status" value="1"/>
</dbReference>
<evidence type="ECO:0000256" key="6">
    <source>
        <dbReference type="ARBA" id="ARBA00023242"/>
    </source>
</evidence>
<dbReference type="AlphaFoldDB" id="A0AA38YD08"/>
<name>A0AA38YD08_9EURO</name>
<dbReference type="Proteomes" id="UP001172681">
    <property type="component" value="Unassembled WGS sequence"/>
</dbReference>
<dbReference type="Pfam" id="PF00172">
    <property type="entry name" value="Zn_clus"/>
    <property type="match status" value="1"/>
</dbReference>
<sequence>MTNRFMSNLDLIARRKSTMACEECRRRKAKCNGFQPCDHCAAYSIACIYDTRRQRRGPKPKSQPQKSSSNQAADRPSPTVDVRNGSRTPDTADSPRREPRVPKLPIVQDWHDDLKACLTSLEGRCPDAGDVDLICHLIELFYTYVYVQQTPPWSVEDFFAKLKSGKKAIARLCLAMAAASNKYLVHSAANSASEGCKGDEYAHQARISLLEMVDGDLMERAQTLCTLSIYEMHRANGVQAWSDIELARSYIQILNTTHSDISTITEALTLAGDFIRTIGLMQTMGNLRLSCNSLQHQKALSAPVEGRTRLISLLELFAHIQSFAQSCLGPECHAHWLLDSPYRRLQSKLDEYALQQTDVFNLSQESLQKSIDSGNIDQIHCTLMWHICVLVLNRGFLPIRGQSDHGASDTTPIPYPAAPIHFLKEKENVCEACASTISTICNEVVIRELFFPTVLIGYCCYQSSLILLNNIGGPRSNSANRAIQDLRVNFAILGAIRHSYLPAEDWIENLSRIQRLKPSHMQNASKHCFDNYFARFPDLEEPPLVAFSSHSSLKQRTKAPPKPEAVQPRDESNVWKDLYSQKLNEQMAAFGALELSMSTSSALPKQQQENRDNSSSSTFQAVRDGASKSAPHVPVEVEQEIPNIAREYILDTNGVAPAPSLGLPIFPQLLHGDFTSSSGGNDPNDISVQQSAVTPSRDMDFTDEFDVGAMLLQHLHSGELWPETYSTQQLGLDDTHWRPSMYDQLA</sequence>
<evidence type="ECO:0000256" key="1">
    <source>
        <dbReference type="ARBA" id="ARBA00004123"/>
    </source>
</evidence>